<sequence length="128" mass="14554">MFAKLLFLVVITTANAAAVPKDCECNSESDKLAVWSYLKDLSRQIDDASDKTAYSVLPAVLSPLVGCDCQEKIRSKRKIMPNVPDTKSKHLRHEKKYAGKKTIHYNDRHCPSHYVRVGYRCVKEELLD</sequence>
<organism evidence="3 5">
    <name type="scientific">Arctia plantaginis</name>
    <name type="common">Wood tiger moth</name>
    <name type="synonym">Phalaena plantaginis</name>
    <dbReference type="NCBI Taxonomy" id="874455"/>
    <lineage>
        <taxon>Eukaryota</taxon>
        <taxon>Metazoa</taxon>
        <taxon>Ecdysozoa</taxon>
        <taxon>Arthropoda</taxon>
        <taxon>Hexapoda</taxon>
        <taxon>Insecta</taxon>
        <taxon>Pterygota</taxon>
        <taxon>Neoptera</taxon>
        <taxon>Endopterygota</taxon>
        <taxon>Lepidoptera</taxon>
        <taxon>Glossata</taxon>
        <taxon>Ditrysia</taxon>
        <taxon>Noctuoidea</taxon>
        <taxon>Erebidae</taxon>
        <taxon>Arctiinae</taxon>
        <taxon>Arctia</taxon>
    </lineage>
</organism>
<reference evidence="4 5" key="1">
    <citation type="submission" date="2020-04" db="EMBL/GenBank/DDBJ databases">
        <authorList>
            <person name="Wallbank WR R."/>
            <person name="Pardo Diaz C."/>
            <person name="Kozak K."/>
            <person name="Martin S."/>
            <person name="Jiggins C."/>
            <person name="Moest M."/>
            <person name="Warren A I."/>
            <person name="Byers J.R.P. K."/>
            <person name="Montejo-Kovacevich G."/>
            <person name="Yen C E."/>
        </authorList>
    </citation>
    <scope>NUCLEOTIDE SEQUENCE [LARGE SCALE GENOMIC DNA]</scope>
</reference>
<evidence type="ECO:0000313" key="4">
    <source>
        <dbReference type="Proteomes" id="UP000494106"/>
    </source>
</evidence>
<evidence type="ECO:0000256" key="1">
    <source>
        <dbReference type="SAM" id="SignalP"/>
    </source>
</evidence>
<dbReference type="AlphaFoldDB" id="A0A8S1BFL6"/>
<dbReference type="Proteomes" id="UP000494106">
    <property type="component" value="Unassembled WGS sequence"/>
</dbReference>
<dbReference type="EMBL" id="CADEBC010000570">
    <property type="protein sequence ID" value="CAB3255111.1"/>
    <property type="molecule type" value="Genomic_DNA"/>
</dbReference>
<evidence type="ECO:0000313" key="5">
    <source>
        <dbReference type="Proteomes" id="UP000494256"/>
    </source>
</evidence>
<dbReference type="OrthoDB" id="7367773at2759"/>
<comment type="caution">
    <text evidence="3">The sequence shown here is derived from an EMBL/GenBank/DDBJ whole genome shotgun (WGS) entry which is preliminary data.</text>
</comment>
<proteinExistence type="predicted"/>
<dbReference type="Proteomes" id="UP000494256">
    <property type="component" value="Unassembled WGS sequence"/>
</dbReference>
<feature type="signal peptide" evidence="1">
    <location>
        <begin position="1"/>
        <end position="16"/>
    </location>
</feature>
<protein>
    <submittedName>
        <fullName evidence="3">Uncharacterized protein</fullName>
    </submittedName>
</protein>
<keyword evidence="4" id="KW-1185">Reference proteome</keyword>
<evidence type="ECO:0000313" key="2">
    <source>
        <dbReference type="EMBL" id="CAB3255111.1"/>
    </source>
</evidence>
<name>A0A8S1BFL6_ARCPL</name>
<feature type="chain" id="PRO_5036434399" evidence="1">
    <location>
        <begin position="17"/>
        <end position="128"/>
    </location>
</feature>
<evidence type="ECO:0000313" key="3">
    <source>
        <dbReference type="EMBL" id="CAB3258695.1"/>
    </source>
</evidence>
<dbReference type="EMBL" id="CADEBD010000665">
    <property type="protein sequence ID" value="CAB3258695.1"/>
    <property type="molecule type" value="Genomic_DNA"/>
</dbReference>
<accession>A0A8S1BFL6</accession>
<gene>
    <name evidence="2" type="ORF">APLA_LOCUS14699</name>
    <name evidence="3" type="ORF">APLA_LOCUS16321</name>
</gene>
<keyword evidence="1" id="KW-0732">Signal</keyword>